<sequence>MTTLILMDDDAINPHPQGLAIDDNIIFMLDQTHPNFTKNTDRAIQYGFRHPLLSTKFLDASIKGKMPHLFMYHKYNNDYGNPIDSEKQQANKKHVNFCISNYKKTQEDLCSLNVILSEEARNYLHDYSKTYRFKMGNGGHDEQREVSGRFFLFETVPNTFLVTVDKDTANLGGKEETASIDTLASFHTHPLDAYHKYRVCMAWPSVDDYCVFLGIYANGFGMFHILGTVEGIYVITISDRLAKEGREKIKNNFQYYEKQIKDHYHVNYPTCNIQEDAEENENVWSKKIEKYLDTMNSKKYFYVQFILWKDADKPINITYNSIDNNCMLSDEQIKFNNLLKEQHKKK</sequence>
<protein>
    <submittedName>
        <fullName evidence="1">Uncharacterized protein</fullName>
    </submittedName>
</protein>
<organism evidence="1">
    <name type="scientific">viral metagenome</name>
    <dbReference type="NCBI Taxonomy" id="1070528"/>
    <lineage>
        <taxon>unclassified sequences</taxon>
        <taxon>metagenomes</taxon>
        <taxon>organismal metagenomes</taxon>
    </lineage>
</organism>
<proteinExistence type="predicted"/>
<reference evidence="1" key="1">
    <citation type="journal article" date="2020" name="Nature">
        <title>Giant virus diversity and host interactions through global metagenomics.</title>
        <authorList>
            <person name="Schulz F."/>
            <person name="Roux S."/>
            <person name="Paez-Espino D."/>
            <person name="Jungbluth S."/>
            <person name="Walsh D.A."/>
            <person name="Denef V.J."/>
            <person name="McMahon K.D."/>
            <person name="Konstantinidis K.T."/>
            <person name="Eloe-Fadrosh E.A."/>
            <person name="Kyrpides N.C."/>
            <person name="Woyke T."/>
        </authorList>
    </citation>
    <scope>NUCLEOTIDE SEQUENCE</scope>
    <source>
        <strain evidence="1">GVMAG-S-3300010158-109</strain>
    </source>
</reference>
<evidence type="ECO:0000313" key="1">
    <source>
        <dbReference type="EMBL" id="QHU15729.1"/>
    </source>
</evidence>
<name>A0A6C0KDK1_9ZZZZ</name>
<accession>A0A6C0KDK1</accession>
<dbReference type="AlphaFoldDB" id="A0A6C0KDK1"/>
<dbReference type="EMBL" id="MN740867">
    <property type="protein sequence ID" value="QHU15729.1"/>
    <property type="molecule type" value="Genomic_DNA"/>
</dbReference>